<evidence type="ECO:0000313" key="4">
    <source>
        <dbReference type="Proteomes" id="UP001165189"/>
    </source>
</evidence>
<keyword evidence="4" id="KW-1185">Reference proteome</keyword>
<evidence type="ECO:0000256" key="1">
    <source>
        <dbReference type="SAM" id="Coils"/>
    </source>
</evidence>
<feature type="region of interest" description="Disordered" evidence="2">
    <location>
        <begin position="1"/>
        <end position="24"/>
    </location>
</feature>
<organism evidence="3 4">
    <name type="scientific">Aspergillus oryzae var. brunneus</name>
    <dbReference type="NCBI Taxonomy" id="332754"/>
    <lineage>
        <taxon>Eukaryota</taxon>
        <taxon>Fungi</taxon>
        <taxon>Dikarya</taxon>
        <taxon>Ascomycota</taxon>
        <taxon>Pezizomycotina</taxon>
        <taxon>Eurotiomycetes</taxon>
        <taxon>Eurotiomycetidae</taxon>
        <taxon>Eurotiales</taxon>
        <taxon>Aspergillaceae</taxon>
        <taxon>Aspergillus</taxon>
        <taxon>Aspergillus subgen. Circumdati</taxon>
    </lineage>
</organism>
<evidence type="ECO:0000313" key="3">
    <source>
        <dbReference type="EMBL" id="GMG41398.1"/>
    </source>
</evidence>
<dbReference type="Proteomes" id="UP001165189">
    <property type="component" value="Unassembled WGS sequence"/>
</dbReference>
<feature type="coiled-coil region" evidence="1">
    <location>
        <begin position="118"/>
        <end position="145"/>
    </location>
</feature>
<comment type="caution">
    <text evidence="3">The sequence shown here is derived from an EMBL/GenBank/DDBJ whole genome shotgun (WGS) entry which is preliminary data.</text>
</comment>
<name>A0ABQ6KHZ7_ASPOZ</name>
<protein>
    <submittedName>
        <fullName evidence="3">Unnamed protein product</fullName>
    </submittedName>
</protein>
<keyword evidence="1" id="KW-0175">Coiled coil</keyword>
<sequence length="248" mass="27077">MGHSQHIVGLRGTGRNRRSPDRVNRDAECIKGLDEVTDALGDGEGSTARIVSKRGELVYPNPIHKYINHEYIEENHNETPQGQGKSSRVTNILLLDGAEGNFGPWGILDWICGTTVGGDEDEEELEEALSEKEMIDEQIRRAIEESTRKRRDERVDAADVDAGAGGDHIAGVDTTKGNTVDLEGAGDEEDTLVKVLEEDNTLATEATGEEDQDSTGLEAFPELGGTNSLADLFEKKNNHVRTLVLIFP</sequence>
<dbReference type="EMBL" id="BSYB01000002">
    <property type="protein sequence ID" value="GMG41398.1"/>
    <property type="molecule type" value="Genomic_DNA"/>
</dbReference>
<proteinExistence type="predicted"/>
<evidence type="ECO:0000256" key="2">
    <source>
        <dbReference type="SAM" id="MobiDB-lite"/>
    </source>
</evidence>
<accession>A0ABQ6KHZ7</accession>
<reference evidence="3" key="1">
    <citation type="submission" date="2023-04" db="EMBL/GenBank/DDBJ databases">
        <title>Aspergillus oryzae var. brunneus NBRC 4377.</title>
        <authorList>
            <person name="Ichikawa N."/>
            <person name="Sato H."/>
            <person name="Tonouchi N."/>
        </authorList>
    </citation>
    <scope>NUCLEOTIDE SEQUENCE</scope>
    <source>
        <strain evidence="3">NBRC 4377</strain>
    </source>
</reference>
<gene>
    <name evidence="3" type="ORF">Aory05_000060400</name>
</gene>